<feature type="transmembrane region" description="Helical" evidence="1">
    <location>
        <begin position="63"/>
        <end position="84"/>
    </location>
</feature>
<proteinExistence type="predicted"/>
<keyword evidence="1" id="KW-0812">Transmembrane</keyword>
<gene>
    <name evidence="2" type="ORF">COX39_01215</name>
</gene>
<evidence type="ECO:0000256" key="1">
    <source>
        <dbReference type="SAM" id="Phobius"/>
    </source>
</evidence>
<dbReference type="Pfam" id="PF18895">
    <property type="entry name" value="T4SS_pilin"/>
    <property type="match status" value="1"/>
</dbReference>
<evidence type="ECO:0000313" key="2">
    <source>
        <dbReference type="EMBL" id="PIP21768.1"/>
    </source>
</evidence>
<dbReference type="InterPro" id="IPR043993">
    <property type="entry name" value="T4SS_pilin"/>
</dbReference>
<dbReference type="AlphaFoldDB" id="A0A2G9YRA0"/>
<keyword evidence="1" id="KW-0472">Membrane</keyword>
<accession>A0A2G9YRA0</accession>
<name>A0A2G9YRA0_9BACT</name>
<keyword evidence="1" id="KW-1133">Transmembrane helix</keyword>
<dbReference type="Proteomes" id="UP000231567">
    <property type="component" value="Unassembled WGS sequence"/>
</dbReference>
<evidence type="ECO:0000313" key="3">
    <source>
        <dbReference type="Proteomes" id="UP000231567"/>
    </source>
</evidence>
<dbReference type="EMBL" id="PCRM01000018">
    <property type="protein sequence ID" value="PIP21768.1"/>
    <property type="molecule type" value="Genomic_DNA"/>
</dbReference>
<comment type="caution">
    <text evidence="2">The sequence shown here is derived from an EMBL/GenBank/DDBJ whole genome shotgun (WGS) entry which is preliminary data.</text>
</comment>
<protein>
    <submittedName>
        <fullName evidence="2">Uncharacterized protein</fullName>
    </submittedName>
</protein>
<feature type="transmembrane region" description="Helical" evidence="1">
    <location>
        <begin position="20"/>
        <end position="42"/>
    </location>
</feature>
<dbReference type="NCBIfam" id="NF045849">
    <property type="entry name" value="ICE_MMCAP2_0565"/>
    <property type="match status" value="1"/>
</dbReference>
<reference evidence="2 3" key="1">
    <citation type="submission" date="2017-09" db="EMBL/GenBank/DDBJ databases">
        <title>Depth-based differentiation of microbial function through sediment-hosted aquifers and enrichment of novel symbionts in the deep terrestrial subsurface.</title>
        <authorList>
            <person name="Probst A.J."/>
            <person name="Ladd B."/>
            <person name="Jarett J.K."/>
            <person name="Geller-Mcgrath D.E."/>
            <person name="Sieber C.M."/>
            <person name="Emerson J.B."/>
            <person name="Anantharaman K."/>
            <person name="Thomas B.C."/>
            <person name="Malmstrom R."/>
            <person name="Stieglmeier M."/>
            <person name="Klingl A."/>
            <person name="Woyke T."/>
            <person name="Ryan C.M."/>
            <person name="Banfield J.F."/>
        </authorList>
    </citation>
    <scope>NUCLEOTIDE SEQUENCE [LARGE SCALE GENOMIC DNA]</scope>
    <source>
        <strain evidence="2">CG23_combo_of_CG06-09_8_20_14_all_40_13</strain>
    </source>
</reference>
<organism evidence="2 3">
    <name type="scientific">Candidatus Nealsonbacteria bacterium CG23_combo_of_CG06-09_8_20_14_all_40_13</name>
    <dbReference type="NCBI Taxonomy" id="1974724"/>
    <lineage>
        <taxon>Bacteria</taxon>
        <taxon>Candidatus Nealsoniibacteriota</taxon>
    </lineage>
</organism>
<sequence length="89" mass="9496">MDLGNLQINPISDGTDLISLLTSIVGTILMVAGIIAFLYLIYAGIMYMTAGGDAEKAQGARTAILNTIIGIVVIILSYAIVRYLETEVF</sequence>